<reference evidence="4 5" key="1">
    <citation type="journal article" date="2021" name="BMC Genomics">
        <title>Datura genome reveals duplications of psychoactive alkaloid biosynthetic genes and high mutation rate following tissue culture.</title>
        <authorList>
            <person name="Rajewski A."/>
            <person name="Carter-House D."/>
            <person name="Stajich J."/>
            <person name="Litt A."/>
        </authorList>
    </citation>
    <scope>NUCLEOTIDE SEQUENCE [LARGE SCALE GENOMIC DNA]</scope>
    <source>
        <strain evidence="4">AR-01</strain>
    </source>
</reference>
<feature type="signal peptide" evidence="3">
    <location>
        <begin position="1"/>
        <end position="26"/>
    </location>
</feature>
<name>A0ABS8WN00_DATST</name>
<keyword evidence="5" id="KW-1185">Reference proteome</keyword>
<organism evidence="4 5">
    <name type="scientific">Datura stramonium</name>
    <name type="common">Jimsonweed</name>
    <name type="synonym">Common thornapple</name>
    <dbReference type="NCBI Taxonomy" id="4076"/>
    <lineage>
        <taxon>Eukaryota</taxon>
        <taxon>Viridiplantae</taxon>
        <taxon>Streptophyta</taxon>
        <taxon>Embryophyta</taxon>
        <taxon>Tracheophyta</taxon>
        <taxon>Spermatophyta</taxon>
        <taxon>Magnoliopsida</taxon>
        <taxon>eudicotyledons</taxon>
        <taxon>Gunneridae</taxon>
        <taxon>Pentapetalae</taxon>
        <taxon>asterids</taxon>
        <taxon>lamiids</taxon>
        <taxon>Solanales</taxon>
        <taxon>Solanaceae</taxon>
        <taxon>Solanoideae</taxon>
        <taxon>Datureae</taxon>
        <taxon>Datura</taxon>
    </lineage>
</organism>
<evidence type="ECO:0000313" key="4">
    <source>
        <dbReference type="EMBL" id="MCE3050868.1"/>
    </source>
</evidence>
<comment type="caution">
    <text evidence="4">The sequence shown here is derived from an EMBL/GenBank/DDBJ whole genome shotgun (WGS) entry which is preliminary data.</text>
</comment>
<evidence type="ECO:0000256" key="3">
    <source>
        <dbReference type="SAM" id="SignalP"/>
    </source>
</evidence>
<proteinExistence type="inferred from homology"/>
<accession>A0ABS8WN00</accession>
<comment type="similarity">
    <text evidence="1">Belongs to the 'GDSL' lipolytic enzyme family.</text>
</comment>
<feature type="chain" id="PRO_5047528359" description="Acetylajmalan esterase-like" evidence="3">
    <location>
        <begin position="27"/>
        <end position="255"/>
    </location>
</feature>
<dbReference type="Proteomes" id="UP000823775">
    <property type="component" value="Unassembled WGS sequence"/>
</dbReference>
<protein>
    <recommendedName>
        <fullName evidence="6">Acetylajmalan esterase-like</fullName>
    </recommendedName>
</protein>
<gene>
    <name evidence="4" type="ORF">HAX54_048326</name>
</gene>
<evidence type="ECO:0000313" key="5">
    <source>
        <dbReference type="Proteomes" id="UP000823775"/>
    </source>
</evidence>
<evidence type="ECO:0000256" key="2">
    <source>
        <dbReference type="ARBA" id="ARBA00023180"/>
    </source>
</evidence>
<evidence type="ECO:0008006" key="6">
    <source>
        <dbReference type="Google" id="ProtNLM"/>
    </source>
</evidence>
<dbReference type="EMBL" id="JACEIK010007965">
    <property type="protein sequence ID" value="MCE3050868.1"/>
    <property type="molecule type" value="Genomic_DNA"/>
</dbReference>
<dbReference type="Pfam" id="PF00657">
    <property type="entry name" value="Lipase_GDSL"/>
    <property type="match status" value="1"/>
</dbReference>
<evidence type="ECO:0000256" key="1">
    <source>
        <dbReference type="ARBA" id="ARBA00008668"/>
    </source>
</evidence>
<keyword evidence="2" id="KW-0325">Glycoprotein</keyword>
<dbReference type="PANTHER" id="PTHR22835">
    <property type="entry name" value="ZINC FINGER FYVE DOMAIN CONTAINING PROTEIN"/>
    <property type="match status" value="1"/>
</dbReference>
<sequence>MALTIGVLVLDCLIISLVVLQQKSDAQQVQKLQKPGFIRKCRFDKIYQLGDSLSDTGNCIRESICGAHSSCRRLPYGINVFQKATGRCSDGMLIIDFIAVESGLPLLNPYKDRNAEFSHGANFAVAGATALSAEFLAEKKISTSFTNSSLSVQLDWMSSHFKSTCSTDCREKLNKSLFLVGEIGGNEFNYGLSQGKTMKELRRMVPDVVHTIIHGVRRVIGFGATRIVVPGNFPIGCHPITLTQFIANDSTAYDE</sequence>
<dbReference type="PANTHER" id="PTHR22835:SF647">
    <property type="entry name" value="ALPHA-L-FUCOSIDASE 2"/>
    <property type="match status" value="1"/>
</dbReference>
<dbReference type="InterPro" id="IPR001087">
    <property type="entry name" value="GDSL"/>
</dbReference>
<keyword evidence="3" id="KW-0732">Signal</keyword>
<dbReference type="InterPro" id="IPR036514">
    <property type="entry name" value="SGNH_hydro_sf"/>
</dbReference>
<dbReference type="Gene3D" id="3.40.50.1110">
    <property type="entry name" value="SGNH hydrolase"/>
    <property type="match status" value="1"/>
</dbReference>